<gene>
    <name evidence="2" type="ORF">V8G54_035336</name>
</gene>
<feature type="region of interest" description="Disordered" evidence="1">
    <location>
        <begin position="1"/>
        <end position="45"/>
    </location>
</feature>
<sequence>MWPTSENTPLLLPPIYKTPPGRPKKLRRREADEPMRHTKLSKKNSIMKCSSCKEFGHNVRSCRRKKVHNNTRSTASGGGSGSRPRSEADLVAPSSSQGPAAGATSTARTGASTGQATRRTTSGLGAHHLGSQASTT</sequence>
<feature type="region of interest" description="Disordered" evidence="1">
    <location>
        <begin position="63"/>
        <end position="136"/>
    </location>
</feature>
<dbReference type="EMBL" id="CP144690">
    <property type="protein sequence ID" value="WVY89822.1"/>
    <property type="molecule type" value="Genomic_DNA"/>
</dbReference>
<name>A0AAQ3MF00_VIGMU</name>
<dbReference type="Proteomes" id="UP001374535">
    <property type="component" value="Chromosome 11"/>
</dbReference>
<evidence type="ECO:0000256" key="1">
    <source>
        <dbReference type="SAM" id="MobiDB-lite"/>
    </source>
</evidence>
<keyword evidence="3" id="KW-1185">Reference proteome</keyword>
<accession>A0AAQ3MF00</accession>
<dbReference type="AlphaFoldDB" id="A0AAQ3MF00"/>
<organism evidence="2 3">
    <name type="scientific">Vigna mungo</name>
    <name type="common">Black gram</name>
    <name type="synonym">Phaseolus mungo</name>
    <dbReference type="NCBI Taxonomy" id="3915"/>
    <lineage>
        <taxon>Eukaryota</taxon>
        <taxon>Viridiplantae</taxon>
        <taxon>Streptophyta</taxon>
        <taxon>Embryophyta</taxon>
        <taxon>Tracheophyta</taxon>
        <taxon>Spermatophyta</taxon>
        <taxon>Magnoliopsida</taxon>
        <taxon>eudicotyledons</taxon>
        <taxon>Gunneridae</taxon>
        <taxon>Pentapetalae</taxon>
        <taxon>rosids</taxon>
        <taxon>fabids</taxon>
        <taxon>Fabales</taxon>
        <taxon>Fabaceae</taxon>
        <taxon>Papilionoideae</taxon>
        <taxon>50 kb inversion clade</taxon>
        <taxon>NPAAA clade</taxon>
        <taxon>indigoferoid/millettioid clade</taxon>
        <taxon>Phaseoleae</taxon>
        <taxon>Vigna</taxon>
    </lineage>
</organism>
<feature type="compositionally biased region" description="Low complexity" evidence="1">
    <location>
        <begin position="92"/>
        <end position="123"/>
    </location>
</feature>
<evidence type="ECO:0000313" key="2">
    <source>
        <dbReference type="EMBL" id="WVY89822.1"/>
    </source>
</evidence>
<protein>
    <submittedName>
        <fullName evidence="2">Uncharacterized protein</fullName>
    </submittedName>
</protein>
<proteinExistence type="predicted"/>
<evidence type="ECO:0000313" key="3">
    <source>
        <dbReference type="Proteomes" id="UP001374535"/>
    </source>
</evidence>
<reference evidence="2 3" key="1">
    <citation type="journal article" date="2023" name="Life. Sci Alliance">
        <title>Evolutionary insights into 3D genome organization and epigenetic landscape of Vigna mungo.</title>
        <authorList>
            <person name="Junaid A."/>
            <person name="Singh B."/>
            <person name="Bhatia S."/>
        </authorList>
    </citation>
    <scope>NUCLEOTIDE SEQUENCE [LARGE SCALE GENOMIC DNA]</scope>
    <source>
        <strain evidence="2">Urdbean</strain>
    </source>
</reference>